<name>A0A9Q6WL29_9BURK</name>
<evidence type="ECO:0000256" key="1">
    <source>
        <dbReference type="SAM" id="MobiDB-lite"/>
    </source>
</evidence>
<dbReference type="Pfam" id="PF09369">
    <property type="entry name" value="MZB"/>
    <property type="match status" value="1"/>
</dbReference>
<dbReference type="EMBL" id="CP015958">
    <property type="protein sequence ID" value="QLB62269.1"/>
    <property type="molecule type" value="Genomic_DNA"/>
</dbReference>
<feature type="domain" description="MrfA-like Zn-binding" evidence="2">
    <location>
        <begin position="489"/>
        <end position="593"/>
    </location>
</feature>
<keyword evidence="6" id="KW-1185">Reference proteome</keyword>
<sequence>MVTSRGFSGRRNGRAPSVNASPGVKPLGKVRRSQLISTYGIGAIIDLEKGSFMPMGLEDWEAATNLPNLTIGESRLQAQLGVSHFRLPPVSEEVRGTRGRVDPLRSVPAARFPAWHECPQCNRIGTLDDPFVLEADGAQLQCLAHGNPVNTAPVRFVVACRRGHMDDFPWKWWAHRRRDAGVCDRPVLELKSQGKSASLGDLYVRCRNCGAFESMGDIFIPESVKGHGCGGFRPWLHDRQEGCTENPRVLQRGASNVHFGVVASALSIPPVSEAVFQIIEQSSLILGGLPAEAVVHVLRQLATQLGVPEESLRAAYAEKLKIEGKMTNLSEASSRAEEYAALSMDRDDPIVGGIIPQFRNFVSEPPAALSKWFDKVGAVSRLREVRALAGFTRIEPYPVSVEGIPDAIRDGHVARLSKTNKNWLPGAEIRGEGLFLRFRTDAIDTWLAENPAIDARTKALDNRAAAIAAERERKQEYPITARLLLVHSFAHALIRTISIDCGYSSSALRERLYASDATDQHSAMNGILIYTGSPDSEGSLGGLVQLADPDKLERIIERTLSSMRWCGSDPVCLETDPVQSGDRISGAACHCCLLVPETACEKFNRELDRAMLVGSPEGIKGPRWKGYFDKYVD</sequence>
<dbReference type="InterPro" id="IPR047721">
    <property type="entry name" value="DrmB"/>
</dbReference>
<proteinExistence type="predicted"/>
<dbReference type="NCBIfam" id="NF038324">
    <property type="entry name" value="DrmB_fam"/>
    <property type="match status" value="1"/>
</dbReference>
<dbReference type="InterPro" id="IPR018973">
    <property type="entry name" value="MZB"/>
</dbReference>
<dbReference type="Proteomes" id="UP001462961">
    <property type="component" value="Unassembled WGS sequence"/>
</dbReference>
<reference evidence="3 6" key="3">
    <citation type="submission" date="2024-01" db="EMBL/GenBank/DDBJ databases">
        <title>The diversity of rhizobia nodulating Mimosa spp. in eleven states of Brazil covering several biomes is determined by host plant, location, and edaphic factors.</title>
        <authorList>
            <person name="Rouws L."/>
            <person name="Barauna A."/>
            <person name="Beukes C."/>
            <person name="De Faria S.M."/>
            <person name="Gross E."/>
            <person name="Dos Reis Junior F.B."/>
            <person name="Simon M."/>
            <person name="Maluk M."/>
            <person name="Odee D.W."/>
            <person name="Kenicer G."/>
            <person name="Young J.P.W."/>
            <person name="Reis V.M."/>
            <person name="Zilli J."/>
            <person name="James E.K."/>
        </authorList>
    </citation>
    <scope>NUCLEOTIDE SEQUENCE [LARGE SCALE GENOMIC DNA]</scope>
    <source>
        <strain evidence="3 6">JHI1651</strain>
    </source>
</reference>
<protein>
    <submittedName>
        <fullName evidence="3">DrmB family protein</fullName>
    </submittedName>
</protein>
<dbReference type="RefSeq" id="WP_202036516.1">
    <property type="nucleotide sequence ID" value="NZ_CP015958.1"/>
</dbReference>
<feature type="region of interest" description="Disordered" evidence="1">
    <location>
        <begin position="1"/>
        <end position="26"/>
    </location>
</feature>
<dbReference type="Proteomes" id="UP000509548">
    <property type="component" value="Chromosome 1"/>
</dbReference>
<gene>
    <name evidence="3" type="primary">drmB</name>
    <name evidence="4" type="ORF">A9O66_07670</name>
    <name evidence="3" type="ORF">VOI32_00925</name>
</gene>
<reference evidence="4 5" key="1">
    <citation type="journal article" date="2014" name="Genome Announc.">
        <title>Draft Genome Sequence of the Haloacid-Degrading Burkholderia caribensis Strain MBA4.</title>
        <authorList>
            <person name="Pan Y."/>
            <person name="Kong K.F."/>
            <person name="Tsang J.S."/>
        </authorList>
    </citation>
    <scope>NUCLEOTIDE SEQUENCE [LARGE SCALE GENOMIC DNA]</scope>
    <source>
        <strain evidence="4 5">852011</strain>
    </source>
</reference>
<organism evidence="4 5">
    <name type="scientific">Paraburkholderia caribensis</name>
    <dbReference type="NCBI Taxonomy" id="75105"/>
    <lineage>
        <taxon>Bacteria</taxon>
        <taxon>Pseudomonadati</taxon>
        <taxon>Pseudomonadota</taxon>
        <taxon>Betaproteobacteria</taxon>
        <taxon>Burkholderiales</taxon>
        <taxon>Burkholderiaceae</taxon>
        <taxon>Paraburkholderia</taxon>
    </lineage>
</organism>
<evidence type="ECO:0000313" key="5">
    <source>
        <dbReference type="Proteomes" id="UP000509548"/>
    </source>
</evidence>
<accession>A0A9Q6WL29</accession>
<evidence type="ECO:0000313" key="6">
    <source>
        <dbReference type="Proteomes" id="UP001462961"/>
    </source>
</evidence>
<dbReference type="EMBL" id="JAYLVJ010000001">
    <property type="protein sequence ID" value="MEO1752493.1"/>
    <property type="molecule type" value="Genomic_DNA"/>
</dbReference>
<evidence type="ECO:0000313" key="3">
    <source>
        <dbReference type="EMBL" id="MEO1752493.1"/>
    </source>
</evidence>
<dbReference type="AlphaFoldDB" id="A0A9Q6WL29"/>
<reference evidence="4" key="2">
    <citation type="submission" date="2016-06" db="EMBL/GenBank/DDBJ databases">
        <authorList>
            <person name="Huang P."/>
            <person name="Jiang X."/>
            <person name="Liu X."/>
        </authorList>
    </citation>
    <scope>NUCLEOTIDE SEQUENCE</scope>
    <source>
        <strain evidence="4">852011</strain>
    </source>
</reference>
<evidence type="ECO:0000313" key="4">
    <source>
        <dbReference type="EMBL" id="QLB62269.1"/>
    </source>
</evidence>
<evidence type="ECO:0000259" key="2">
    <source>
        <dbReference type="Pfam" id="PF09369"/>
    </source>
</evidence>